<dbReference type="Gene3D" id="3.30.1360.120">
    <property type="entry name" value="Probable tRNA modification gtpase trme, domain 1"/>
    <property type="match status" value="1"/>
</dbReference>
<keyword evidence="2" id="KW-1185">Reference proteome</keyword>
<proteinExistence type="predicted"/>
<dbReference type="InterPro" id="IPR007375">
    <property type="entry name" value="SoxG"/>
</dbReference>
<dbReference type="InterPro" id="IPR027266">
    <property type="entry name" value="TrmE/GcvT-like"/>
</dbReference>
<reference evidence="1 2" key="1">
    <citation type="submission" date="2020-08" db="EMBL/GenBank/DDBJ databases">
        <title>Genomic Encyclopedia of Type Strains, Phase IV (KMG-IV): sequencing the most valuable type-strain genomes for metagenomic binning, comparative biology and taxonomic classification.</title>
        <authorList>
            <person name="Goeker M."/>
        </authorList>
    </citation>
    <scope>NUCLEOTIDE SEQUENCE [LARGE SCALE GENOMIC DNA]</scope>
    <source>
        <strain evidence="1 2">DSM 102235</strain>
    </source>
</reference>
<dbReference type="RefSeq" id="WP_183967158.1">
    <property type="nucleotide sequence ID" value="NZ_BAABBZ010000006.1"/>
</dbReference>
<sequence>MSDLKNFDGLVSIREIEGQGMLVVRGDFSAPAFREAVCALAGVDFPEQRQAVVRDGRGLLWMSPDELMVMLPRAEASRARADLAAKLADQHALVGDVSDARVHFQIEGRVVRETIAKLAPVDMHPDVFAPGTLRRTRFGQVATAVWLLDERTARVFCFRSVRDYMAKLLAVAADEKSEVAYFQK</sequence>
<accession>A0A7W6GTA1</accession>
<comment type="caution">
    <text evidence="1">The sequence shown here is derived from an EMBL/GenBank/DDBJ whole genome shotgun (WGS) entry which is preliminary data.</text>
</comment>
<keyword evidence="1" id="KW-0560">Oxidoreductase</keyword>
<evidence type="ECO:0000313" key="1">
    <source>
        <dbReference type="EMBL" id="MBB3986612.1"/>
    </source>
</evidence>
<name>A0A7W6GTA1_9RHOB</name>
<organism evidence="1 2">
    <name type="scientific">Sagittula marina</name>
    <dbReference type="NCBI Taxonomy" id="943940"/>
    <lineage>
        <taxon>Bacteria</taxon>
        <taxon>Pseudomonadati</taxon>
        <taxon>Pseudomonadota</taxon>
        <taxon>Alphaproteobacteria</taxon>
        <taxon>Rhodobacterales</taxon>
        <taxon>Roseobacteraceae</taxon>
        <taxon>Sagittula</taxon>
    </lineage>
</organism>
<evidence type="ECO:0000313" key="2">
    <source>
        <dbReference type="Proteomes" id="UP000541426"/>
    </source>
</evidence>
<dbReference type="Pfam" id="PF04268">
    <property type="entry name" value="SoxG"/>
    <property type="match status" value="1"/>
</dbReference>
<dbReference type="Gene3D" id="3.30.70.1520">
    <property type="entry name" value="Heterotetrameric sarcosine oxidase"/>
    <property type="match status" value="1"/>
</dbReference>
<dbReference type="EC" id="1.5.3.1" evidence="1"/>
<dbReference type="AlphaFoldDB" id="A0A7W6GTA1"/>
<dbReference type="EMBL" id="JACIEJ010000007">
    <property type="protein sequence ID" value="MBB3986612.1"/>
    <property type="molecule type" value="Genomic_DNA"/>
</dbReference>
<gene>
    <name evidence="1" type="ORF">GGQ68_002955</name>
</gene>
<dbReference type="Proteomes" id="UP000541426">
    <property type="component" value="Unassembled WGS sequence"/>
</dbReference>
<dbReference type="GO" id="GO:0008115">
    <property type="term" value="F:sarcosine oxidase activity"/>
    <property type="evidence" value="ECO:0007669"/>
    <property type="project" value="UniProtKB-EC"/>
</dbReference>
<protein>
    <submittedName>
        <fullName evidence="1">Sarcosine oxidase subunit gamma</fullName>
        <ecNumber evidence="1">1.5.3.1</ecNumber>
    </submittedName>
</protein>
<dbReference type="SUPFAM" id="SSF103025">
    <property type="entry name" value="Folate-binding domain"/>
    <property type="match status" value="1"/>
</dbReference>